<name>A0A2L0F019_SORCE</name>
<organism evidence="1 2">
    <name type="scientific">Sorangium cellulosum</name>
    <name type="common">Polyangium cellulosum</name>
    <dbReference type="NCBI Taxonomy" id="56"/>
    <lineage>
        <taxon>Bacteria</taxon>
        <taxon>Pseudomonadati</taxon>
        <taxon>Myxococcota</taxon>
        <taxon>Polyangia</taxon>
        <taxon>Polyangiales</taxon>
        <taxon>Polyangiaceae</taxon>
        <taxon>Sorangium</taxon>
    </lineage>
</organism>
<dbReference type="AlphaFoldDB" id="A0A2L0F019"/>
<dbReference type="Proteomes" id="UP000238348">
    <property type="component" value="Chromosome"/>
</dbReference>
<dbReference type="RefSeq" id="WP_104983339.1">
    <property type="nucleotide sequence ID" value="NZ_CP012673.1"/>
</dbReference>
<dbReference type="EMBL" id="CP012673">
    <property type="protein sequence ID" value="AUX44876.1"/>
    <property type="molecule type" value="Genomic_DNA"/>
</dbReference>
<gene>
    <name evidence="1" type="ORF">SOCE26_063460</name>
</gene>
<evidence type="ECO:0000313" key="1">
    <source>
        <dbReference type="EMBL" id="AUX44876.1"/>
    </source>
</evidence>
<sequence>MKDYLSRIVDGVEQRLCWRFQVHGKSEATYEPASASHGPFDRDRQRHLKQGETFLRLDRSGSPRKYNGLIWQPKSTIAGCGS</sequence>
<dbReference type="OrthoDB" id="5519267at2"/>
<reference evidence="1 2" key="1">
    <citation type="submission" date="2015-09" db="EMBL/GenBank/DDBJ databases">
        <title>Sorangium comparison.</title>
        <authorList>
            <person name="Zaburannyi N."/>
            <person name="Bunk B."/>
            <person name="Overmann J."/>
            <person name="Mueller R."/>
        </authorList>
    </citation>
    <scope>NUCLEOTIDE SEQUENCE [LARGE SCALE GENOMIC DNA]</scope>
    <source>
        <strain evidence="1 2">So ce26</strain>
    </source>
</reference>
<evidence type="ECO:0000313" key="2">
    <source>
        <dbReference type="Proteomes" id="UP000238348"/>
    </source>
</evidence>
<protein>
    <submittedName>
        <fullName evidence="1">Uncharacterized protein</fullName>
    </submittedName>
</protein>
<accession>A0A2L0F019</accession>
<proteinExistence type="predicted"/>